<feature type="compositionally biased region" description="Basic and acidic residues" evidence="1">
    <location>
        <begin position="1"/>
        <end position="16"/>
    </location>
</feature>
<dbReference type="AlphaFoldDB" id="A0A8H3UGX5"/>
<gene>
    <name evidence="2" type="ORF">BLS_005810</name>
</gene>
<reference evidence="2 3" key="1">
    <citation type="submission" date="2019-11" db="EMBL/GenBank/DDBJ databases">
        <title>Venturia inaequalis Genome Resource.</title>
        <authorList>
            <person name="Lichtner F.J."/>
        </authorList>
    </citation>
    <scope>NUCLEOTIDE SEQUENCE [LARGE SCALE GENOMIC DNA]</scope>
    <source>
        <strain evidence="2">Bline_iso_100314</strain>
    </source>
</reference>
<sequence>MKRQNDGSEKPIEFSSRRSVQRSGGPSSLTSSQPDDNWRALEAMDPPSHPSHQHRRLSSFSFVPPSGSPSQASQAARTLPSPSSLNPHSPSNLGSVPASGPSSAQTAHLQDLQHQVSVKTLALQTLQKEYDSLLQKLERQRVRSGALEKKFEFSDAEINSLTDEREKLTDQVQFLEQNVEELQKTRDETRRMGTESASQYMKIVEMADRLQSRSVEDKKAWNKERQLLLSRLQAFEQGLAESVEGREDFTAKRGFLEDENLAAIPENGSSELQWEVHQLKERITTLESSLHKAKRESHAIREAALTLAGCGQRIDAAIDAGLAKQEQRR</sequence>
<feature type="region of interest" description="Disordered" evidence="1">
    <location>
        <begin position="1"/>
        <end position="111"/>
    </location>
</feature>
<feature type="compositionally biased region" description="Low complexity" evidence="1">
    <location>
        <begin position="58"/>
        <end position="95"/>
    </location>
</feature>
<dbReference type="Gene3D" id="6.10.280.220">
    <property type="match status" value="1"/>
</dbReference>
<evidence type="ECO:0000313" key="3">
    <source>
        <dbReference type="Proteomes" id="UP000433883"/>
    </source>
</evidence>
<proteinExistence type="predicted"/>
<feature type="compositionally biased region" description="Polar residues" evidence="1">
    <location>
        <begin position="100"/>
        <end position="111"/>
    </location>
</feature>
<accession>A0A8H3UGX5</accession>
<feature type="compositionally biased region" description="Polar residues" evidence="1">
    <location>
        <begin position="17"/>
        <end position="35"/>
    </location>
</feature>
<evidence type="ECO:0000313" key="2">
    <source>
        <dbReference type="EMBL" id="KAE9968509.1"/>
    </source>
</evidence>
<name>A0A8H3UGX5_VENIN</name>
<evidence type="ECO:0000256" key="1">
    <source>
        <dbReference type="SAM" id="MobiDB-lite"/>
    </source>
</evidence>
<protein>
    <submittedName>
        <fullName evidence="2">Uncharacterized protein</fullName>
    </submittedName>
</protein>
<dbReference type="EMBL" id="WNWQ01000409">
    <property type="protein sequence ID" value="KAE9968509.1"/>
    <property type="molecule type" value="Genomic_DNA"/>
</dbReference>
<organism evidence="2 3">
    <name type="scientific">Venturia inaequalis</name>
    <name type="common">Apple scab fungus</name>
    <dbReference type="NCBI Taxonomy" id="5025"/>
    <lineage>
        <taxon>Eukaryota</taxon>
        <taxon>Fungi</taxon>
        <taxon>Dikarya</taxon>
        <taxon>Ascomycota</taxon>
        <taxon>Pezizomycotina</taxon>
        <taxon>Dothideomycetes</taxon>
        <taxon>Pleosporomycetidae</taxon>
        <taxon>Venturiales</taxon>
        <taxon>Venturiaceae</taxon>
        <taxon>Venturia</taxon>
    </lineage>
</organism>
<dbReference type="Proteomes" id="UP000433883">
    <property type="component" value="Unassembled WGS sequence"/>
</dbReference>
<comment type="caution">
    <text evidence="2">The sequence shown here is derived from an EMBL/GenBank/DDBJ whole genome shotgun (WGS) entry which is preliminary data.</text>
</comment>